<comment type="caution">
    <text evidence="6">The sequence shown here is derived from an EMBL/GenBank/DDBJ whole genome shotgun (WGS) entry which is preliminary data.</text>
</comment>
<proteinExistence type="predicted"/>
<feature type="domain" description="ATP-grasp" evidence="5">
    <location>
        <begin position="327"/>
        <end position="564"/>
    </location>
</feature>
<dbReference type="Pfam" id="PF18130">
    <property type="entry name" value="ATPgrasp_N"/>
    <property type="match status" value="1"/>
</dbReference>
<keyword evidence="2 4" id="KW-0547">Nucleotide-binding</keyword>
<accession>A0A8H4PB27</accession>
<dbReference type="OrthoDB" id="434648at2759"/>
<keyword evidence="7" id="KW-1185">Reference proteome</keyword>
<evidence type="ECO:0000259" key="5">
    <source>
        <dbReference type="PROSITE" id="PS50975"/>
    </source>
</evidence>
<organism evidence="6 7">
    <name type="scientific">Fusarium albosuccineum</name>
    <dbReference type="NCBI Taxonomy" id="1237068"/>
    <lineage>
        <taxon>Eukaryota</taxon>
        <taxon>Fungi</taxon>
        <taxon>Dikarya</taxon>
        <taxon>Ascomycota</taxon>
        <taxon>Pezizomycotina</taxon>
        <taxon>Sordariomycetes</taxon>
        <taxon>Hypocreomycetidae</taxon>
        <taxon>Hypocreales</taxon>
        <taxon>Nectriaceae</taxon>
        <taxon>Fusarium</taxon>
        <taxon>Fusarium decemcellulare species complex</taxon>
    </lineage>
</organism>
<dbReference type="Proteomes" id="UP000554235">
    <property type="component" value="Unassembled WGS sequence"/>
</dbReference>
<name>A0A8H4PB27_9HYPO</name>
<evidence type="ECO:0000256" key="4">
    <source>
        <dbReference type="PROSITE-ProRule" id="PRU00409"/>
    </source>
</evidence>
<reference evidence="6 7" key="1">
    <citation type="submission" date="2020-01" db="EMBL/GenBank/DDBJ databases">
        <title>Identification and distribution of gene clusters putatively required for synthesis of sphingolipid metabolism inhibitors in phylogenetically diverse species of the filamentous fungus Fusarium.</title>
        <authorList>
            <person name="Kim H.-S."/>
            <person name="Busman M."/>
            <person name="Brown D.W."/>
            <person name="Divon H."/>
            <person name="Uhlig S."/>
            <person name="Proctor R.H."/>
        </authorList>
    </citation>
    <scope>NUCLEOTIDE SEQUENCE [LARGE SCALE GENOMIC DNA]</scope>
    <source>
        <strain evidence="6 7">NRRL 20459</strain>
    </source>
</reference>
<dbReference type="SUPFAM" id="SSF56059">
    <property type="entry name" value="Glutathione synthetase ATP-binding domain-like"/>
    <property type="match status" value="1"/>
</dbReference>
<dbReference type="GO" id="GO:0005524">
    <property type="term" value="F:ATP binding"/>
    <property type="evidence" value="ECO:0007669"/>
    <property type="project" value="UniProtKB-UniRule"/>
</dbReference>
<keyword evidence="1" id="KW-0436">Ligase</keyword>
<protein>
    <submittedName>
        <fullName evidence="6">Glutathione synthetase ATP-binding domain</fullName>
    </submittedName>
</protein>
<dbReference type="Gene3D" id="3.30.470.20">
    <property type="entry name" value="ATP-grasp fold, B domain"/>
    <property type="match status" value="1"/>
</dbReference>
<evidence type="ECO:0000256" key="3">
    <source>
        <dbReference type="ARBA" id="ARBA00022840"/>
    </source>
</evidence>
<evidence type="ECO:0000313" key="6">
    <source>
        <dbReference type="EMBL" id="KAF4465930.1"/>
    </source>
</evidence>
<evidence type="ECO:0000313" key="7">
    <source>
        <dbReference type="Proteomes" id="UP000554235"/>
    </source>
</evidence>
<dbReference type="InterPro" id="IPR011761">
    <property type="entry name" value="ATP-grasp"/>
</dbReference>
<dbReference type="InterPro" id="IPR041472">
    <property type="entry name" value="BL00235/CARNS1_N"/>
</dbReference>
<dbReference type="GO" id="GO:0016874">
    <property type="term" value="F:ligase activity"/>
    <property type="evidence" value="ECO:0007669"/>
    <property type="project" value="UniProtKB-KW"/>
</dbReference>
<dbReference type="PANTHER" id="PTHR43585">
    <property type="entry name" value="FUMIPYRROLE BIOSYNTHESIS PROTEIN C"/>
    <property type="match status" value="1"/>
</dbReference>
<dbReference type="PROSITE" id="PS50975">
    <property type="entry name" value="ATP_GRASP"/>
    <property type="match status" value="1"/>
</dbReference>
<dbReference type="InterPro" id="IPR052032">
    <property type="entry name" value="ATP-dep_AA_Ligase"/>
</dbReference>
<dbReference type="Pfam" id="PF13535">
    <property type="entry name" value="ATP-grasp_4"/>
    <property type="match status" value="1"/>
</dbReference>
<dbReference type="AlphaFoldDB" id="A0A8H4PB27"/>
<dbReference type="PANTHER" id="PTHR43585:SF2">
    <property type="entry name" value="ATP-GRASP ENZYME FSQD"/>
    <property type="match status" value="1"/>
</dbReference>
<sequence length="672" mass="74700">MPIFLTDTQESPSKMEQGVCHIVVDESNHTFDCQWSIRPYTKASSGPEIGKALCLVLSRASEDASAASPLRVRQRVWPDADQSKRLRQSFDFETFLVESLAAQETDEPHIRCAFVLPTVSGYVVRSDFMQRRFTGSDQAKAVCGFVDPLQFVKAVNLAKERDLRNLLESAVAGLLLHNTDCPAGDFSGLLDELDNRITFPWLSERCIQPARVVWVGGRYAVTESDRIWDAAYALGISLIIVDEPGNWMEDDSGPHAYYREAFVPMDMTADDGFVDRLLQTVRNLQKTMKIDGIQALTDARLVKGAKVCEILGLPTSPSSSFEISTDKGKVLTMEAEEGQVCVYSDFDDFQQRFQRDGLPKALEYPLVVKPCLGWASECVIKVANQEQLIEAASKASARHGVGPLQKPSFMIERYADGPEYDATFVLQDGEVLFLDVVDDFPSSADLPGAASEGDFMETENLAPTALPEKEVDIIRDSIRRSILKLGFTSGVFNCEGRIVNSSMRYSFVDQGVGDLETVTQSQVGKEPSVFLHEINARIPAYNCTTAAHLTYGVDFYAQTLLFSIGHMDRYSSLARQFRNGPQWHLTFVHFIPERAGVMKTPDAILQLVESLGDLKSAVVATHTVVKGGQTVREATSSEPTFIGWIQVVSKVSRAECLRLAREIRSRFEYELE</sequence>
<dbReference type="EMBL" id="JAADYS010000956">
    <property type="protein sequence ID" value="KAF4465930.1"/>
    <property type="molecule type" value="Genomic_DNA"/>
</dbReference>
<gene>
    <name evidence="6" type="ORF">FALBO_7214</name>
</gene>
<evidence type="ECO:0000256" key="1">
    <source>
        <dbReference type="ARBA" id="ARBA00022598"/>
    </source>
</evidence>
<dbReference type="GO" id="GO:0046872">
    <property type="term" value="F:metal ion binding"/>
    <property type="evidence" value="ECO:0007669"/>
    <property type="project" value="InterPro"/>
</dbReference>
<dbReference type="Gene3D" id="3.40.50.20">
    <property type="match status" value="1"/>
</dbReference>
<evidence type="ECO:0000256" key="2">
    <source>
        <dbReference type="ARBA" id="ARBA00022741"/>
    </source>
</evidence>
<keyword evidence="3 4" id="KW-0067">ATP-binding</keyword>